<comment type="caution">
    <text evidence="4">The sequence shown here is derived from an EMBL/GenBank/DDBJ whole genome shotgun (WGS) entry which is preliminary data.</text>
</comment>
<feature type="domain" description="Thiamine pyrophosphate enzyme TPP-binding" evidence="3">
    <location>
        <begin position="53"/>
        <end position="200"/>
    </location>
</feature>
<sequence length="337" mass="37171">MSKGATLTKKDFQSDQIVRWCPGCGDYAILAAIQGTMPKLGIPKEKIVFVSGIGCSSRFPYYMETYGFHTIHGRAPSFAAGLKIANPDLSVWLITGDGDGLSIGGNHLLHALRRNFDINILLFNNRIYGLTKGQYSPTSETGKQTKSSPMGSVEQPVNPIRFALASEASFVARTYDANPKHMAETFEKAAAHKGTSFVEIFQNCVIFNKDAFDDVYDRKVREDQMIHLEEGEPLVAGKETKQGVFLEGLTPVVRTLTEESDPSKLLVHDSKQKSPIYANFLAAMEHPEFPVPVGVFRQIERPCYEEALEAQVKAAQDKSGEGQLEDLFNAGETWSVA</sequence>
<name>A0A8J7U369_9BACT</name>
<dbReference type="Gene3D" id="3.40.50.970">
    <property type="match status" value="1"/>
</dbReference>
<comment type="cofactor">
    <cofactor evidence="1">
        <name>[4Fe-4S] cluster</name>
        <dbReference type="ChEBI" id="CHEBI:49883"/>
    </cofactor>
</comment>
<evidence type="ECO:0000256" key="1">
    <source>
        <dbReference type="ARBA" id="ARBA00001966"/>
    </source>
</evidence>
<dbReference type="NCBIfam" id="TIGR02177">
    <property type="entry name" value="PorB_KorB"/>
    <property type="match status" value="1"/>
</dbReference>
<dbReference type="AlphaFoldDB" id="A0A8J7U369"/>
<evidence type="ECO:0000259" key="3">
    <source>
        <dbReference type="Pfam" id="PF02775"/>
    </source>
</evidence>
<dbReference type="GO" id="GO:0044281">
    <property type="term" value="P:small molecule metabolic process"/>
    <property type="evidence" value="ECO:0007669"/>
    <property type="project" value="UniProtKB-ARBA"/>
</dbReference>
<dbReference type="Pfam" id="PF02775">
    <property type="entry name" value="TPP_enzyme_C"/>
    <property type="match status" value="1"/>
</dbReference>
<reference evidence="4" key="1">
    <citation type="submission" date="2021-03" db="EMBL/GenBank/DDBJ databases">
        <authorList>
            <person name="Wang G."/>
        </authorList>
    </citation>
    <scope>NUCLEOTIDE SEQUENCE</scope>
    <source>
        <strain evidence="4">KCTC 12899</strain>
    </source>
</reference>
<dbReference type="InterPro" id="IPR011896">
    <property type="entry name" value="OFOB"/>
</dbReference>
<dbReference type="PANTHER" id="PTHR48084">
    <property type="entry name" value="2-OXOGLUTARATE OXIDOREDUCTASE SUBUNIT KORB-RELATED"/>
    <property type="match status" value="1"/>
</dbReference>
<dbReference type="Proteomes" id="UP000664417">
    <property type="component" value="Unassembled WGS sequence"/>
</dbReference>
<proteinExistence type="predicted"/>
<evidence type="ECO:0000313" key="4">
    <source>
        <dbReference type="EMBL" id="MBO1320073.1"/>
    </source>
</evidence>
<dbReference type="InterPro" id="IPR029061">
    <property type="entry name" value="THDP-binding"/>
</dbReference>
<evidence type="ECO:0000313" key="5">
    <source>
        <dbReference type="Proteomes" id="UP000664417"/>
    </source>
</evidence>
<dbReference type="GO" id="GO:0030976">
    <property type="term" value="F:thiamine pyrophosphate binding"/>
    <property type="evidence" value="ECO:0007669"/>
    <property type="project" value="InterPro"/>
</dbReference>
<dbReference type="SUPFAM" id="SSF52518">
    <property type="entry name" value="Thiamin diphosphate-binding fold (THDP-binding)"/>
    <property type="match status" value="1"/>
</dbReference>
<dbReference type="GO" id="GO:0045333">
    <property type="term" value="P:cellular respiration"/>
    <property type="evidence" value="ECO:0007669"/>
    <property type="project" value="UniProtKB-ARBA"/>
</dbReference>
<dbReference type="RefSeq" id="WP_207860026.1">
    <property type="nucleotide sequence ID" value="NZ_JAFREP010000015.1"/>
</dbReference>
<organism evidence="4 5">
    <name type="scientific">Acanthopleuribacter pedis</name>
    <dbReference type="NCBI Taxonomy" id="442870"/>
    <lineage>
        <taxon>Bacteria</taxon>
        <taxon>Pseudomonadati</taxon>
        <taxon>Acidobacteriota</taxon>
        <taxon>Holophagae</taxon>
        <taxon>Acanthopleuribacterales</taxon>
        <taxon>Acanthopleuribacteraceae</taxon>
        <taxon>Acanthopleuribacter</taxon>
    </lineage>
</organism>
<dbReference type="GO" id="GO:0016625">
    <property type="term" value="F:oxidoreductase activity, acting on the aldehyde or oxo group of donors, iron-sulfur protein as acceptor"/>
    <property type="evidence" value="ECO:0007669"/>
    <property type="project" value="UniProtKB-ARBA"/>
</dbReference>
<dbReference type="CDD" id="cd03375">
    <property type="entry name" value="TPP_OGFOR"/>
    <property type="match status" value="1"/>
</dbReference>
<evidence type="ECO:0000256" key="2">
    <source>
        <dbReference type="ARBA" id="ARBA00023002"/>
    </source>
</evidence>
<dbReference type="InterPro" id="IPR011766">
    <property type="entry name" value="TPP_enzyme_TPP-bd"/>
</dbReference>
<dbReference type="EMBL" id="JAFREP010000015">
    <property type="protein sequence ID" value="MBO1320073.1"/>
    <property type="molecule type" value="Genomic_DNA"/>
</dbReference>
<accession>A0A8J7U369</accession>
<dbReference type="InterPro" id="IPR051457">
    <property type="entry name" value="2-oxoacid:Fd_oxidoreductase"/>
</dbReference>
<gene>
    <name evidence="4" type="ORF">J3U88_16480</name>
</gene>
<keyword evidence="2" id="KW-0560">Oxidoreductase</keyword>
<keyword evidence="5" id="KW-1185">Reference proteome</keyword>
<dbReference type="PANTHER" id="PTHR48084:SF4">
    <property type="entry name" value="2-OXOGLUTARATE OXIDOREDUCTASE SUBUNIT KORB"/>
    <property type="match status" value="1"/>
</dbReference>
<protein>
    <submittedName>
        <fullName evidence="4">2-oxoacid:ferredoxin oxidoreductase subunit beta</fullName>
    </submittedName>
</protein>